<keyword evidence="1" id="KW-0472">Membrane</keyword>
<gene>
    <name evidence="2" type="ORF">HRV97_12370</name>
</gene>
<comment type="caution">
    <text evidence="2">The sequence shown here is derived from an EMBL/GenBank/DDBJ whole genome shotgun (WGS) entry which is preliminary data.</text>
</comment>
<keyword evidence="1" id="KW-1133">Transmembrane helix</keyword>
<protein>
    <submittedName>
        <fullName evidence="2">Uncharacterized protein</fullName>
    </submittedName>
</protein>
<reference evidence="2 3" key="1">
    <citation type="submission" date="2020-06" db="EMBL/GenBank/DDBJ databases">
        <title>Sphingomonas hominis sp. nov., a member of the Sphingomonas, isolated from the hair of a 22-year-old girl.</title>
        <authorList>
            <person name="Zhang D.-F."/>
            <person name="Cui X.-W."/>
        </authorList>
    </citation>
    <scope>NUCLEOTIDE SEQUENCE [LARGE SCALE GENOMIC DNA]</scope>
    <source>
        <strain evidence="2 3">HHU CXW</strain>
    </source>
</reference>
<dbReference type="EMBL" id="JABULH010000005">
    <property type="protein sequence ID" value="NTS65953.1"/>
    <property type="molecule type" value="Genomic_DNA"/>
</dbReference>
<keyword evidence="3" id="KW-1185">Reference proteome</keyword>
<proteinExistence type="predicted"/>
<keyword evidence="1" id="KW-0812">Transmembrane</keyword>
<evidence type="ECO:0000256" key="1">
    <source>
        <dbReference type="SAM" id="Phobius"/>
    </source>
</evidence>
<dbReference type="Proteomes" id="UP000621447">
    <property type="component" value="Unassembled WGS sequence"/>
</dbReference>
<evidence type="ECO:0000313" key="3">
    <source>
        <dbReference type="Proteomes" id="UP000621447"/>
    </source>
</evidence>
<sequence>MEETAKLITAFGVLLGAVAWPVCILTITLIFRTEIRGGFQRLPGLLDRMRKMKVAGIEAELDEVANASANVSSGEVTPLQIEAAARITVKADSHTDVLSEQLDRLCLEYDAIRRSMPAGSNRTEAMTRVLVKMRALAPTLVGRIQIYKGSGSSGSRLAAIAMMQMNPAVADVEWLAKRFEHEQPFLFYHAALALENIASNELSDVERIRLLGVAQQGLQKVKSFSGTPDKQTVNVLQNLISSISQ</sequence>
<name>A0ABX2JQ43_9SPHN</name>
<organism evidence="2 3">
    <name type="scientific">Sphingomonas hominis</name>
    <dbReference type="NCBI Taxonomy" id="2741495"/>
    <lineage>
        <taxon>Bacteria</taxon>
        <taxon>Pseudomonadati</taxon>
        <taxon>Pseudomonadota</taxon>
        <taxon>Alphaproteobacteria</taxon>
        <taxon>Sphingomonadales</taxon>
        <taxon>Sphingomonadaceae</taxon>
        <taxon>Sphingomonas</taxon>
    </lineage>
</organism>
<dbReference type="RefSeq" id="WP_174194578.1">
    <property type="nucleotide sequence ID" value="NZ_JABULH010000005.1"/>
</dbReference>
<evidence type="ECO:0000313" key="2">
    <source>
        <dbReference type="EMBL" id="NTS65953.1"/>
    </source>
</evidence>
<accession>A0ABX2JQ43</accession>
<feature type="transmembrane region" description="Helical" evidence="1">
    <location>
        <begin position="6"/>
        <end position="31"/>
    </location>
</feature>